<reference evidence="2" key="3">
    <citation type="submission" date="2020-09" db="EMBL/GenBank/DDBJ databases">
        <authorList>
            <person name="Sun Q."/>
            <person name="Ohkuma M."/>
        </authorList>
    </citation>
    <scope>NUCLEOTIDE SEQUENCE</scope>
    <source>
        <strain evidence="2">JCM 31047</strain>
    </source>
</reference>
<organism evidence="2 3">
    <name type="scientific">Deinococcus arenae</name>
    <dbReference type="NCBI Taxonomy" id="1452751"/>
    <lineage>
        <taxon>Bacteria</taxon>
        <taxon>Thermotogati</taxon>
        <taxon>Deinococcota</taxon>
        <taxon>Deinococci</taxon>
        <taxon>Deinococcales</taxon>
        <taxon>Deinococcaceae</taxon>
        <taxon>Deinococcus</taxon>
    </lineage>
</organism>
<evidence type="ECO:0008006" key="4">
    <source>
        <dbReference type="Google" id="ProtNLM"/>
    </source>
</evidence>
<keyword evidence="3" id="KW-1185">Reference proteome</keyword>
<name>A0A8H9GZ42_9DEIO</name>
<evidence type="ECO:0000313" key="3">
    <source>
        <dbReference type="Proteomes" id="UP000600547"/>
    </source>
</evidence>
<evidence type="ECO:0000313" key="2">
    <source>
        <dbReference type="EMBL" id="GGM60746.1"/>
    </source>
</evidence>
<sequence>MLFEPLLDAVPPIQNGLRGRPRSRPERLHADKAYDIPRCRRACHHRGIKVRIARRGRESSERLGRYRWVVERT</sequence>
<evidence type="ECO:0000313" key="1">
    <source>
        <dbReference type="EMBL" id="GGM53032.1"/>
    </source>
</evidence>
<dbReference type="EMBL" id="BMQG01000013">
    <property type="protein sequence ID" value="GGM53032.1"/>
    <property type="molecule type" value="Genomic_DNA"/>
</dbReference>
<dbReference type="Proteomes" id="UP000600547">
    <property type="component" value="Unassembled WGS sequence"/>
</dbReference>
<proteinExistence type="predicted"/>
<comment type="caution">
    <text evidence="2">The sequence shown here is derived from an EMBL/GenBank/DDBJ whole genome shotgun (WGS) entry which is preliminary data.</text>
</comment>
<reference evidence="3" key="2">
    <citation type="journal article" date="2019" name="Int. J. Syst. Evol. Microbiol.">
        <title>The Global Catalogue of Microorganisms (GCM) 10K type strain sequencing project: providing services to taxonomists for standard genome sequencing and annotation.</title>
        <authorList>
            <consortium name="The Broad Institute Genomics Platform"/>
            <consortium name="The Broad Institute Genome Sequencing Center for Infectious Disease"/>
            <person name="Wu L."/>
            <person name="Ma J."/>
        </authorList>
    </citation>
    <scope>NUCLEOTIDE SEQUENCE [LARGE SCALE GENOMIC DNA]</scope>
    <source>
        <strain evidence="3">JCM 31047</strain>
    </source>
</reference>
<reference evidence="2" key="1">
    <citation type="journal article" date="2014" name="Int. J. Syst. Evol. Microbiol.">
        <title>Complete genome sequence of Corynebacterium casei LMG S-19264T (=DSM 44701T), isolated from a smear-ripened cheese.</title>
        <authorList>
            <consortium name="US DOE Joint Genome Institute (JGI-PGF)"/>
            <person name="Walter F."/>
            <person name="Albersmeier A."/>
            <person name="Kalinowski J."/>
            <person name="Ruckert C."/>
        </authorList>
    </citation>
    <scope>NUCLEOTIDE SEQUENCE</scope>
    <source>
        <strain evidence="2">JCM 31047</strain>
    </source>
</reference>
<gene>
    <name evidence="1" type="ORF">GCM10008956_31330</name>
    <name evidence="2" type="ORF">GCM10008956_40490</name>
</gene>
<dbReference type="AlphaFoldDB" id="A0A8H9GZ42"/>
<dbReference type="EMBL" id="BMQG01000042">
    <property type="protein sequence ID" value="GGM60746.1"/>
    <property type="molecule type" value="Genomic_DNA"/>
</dbReference>
<protein>
    <recommendedName>
        <fullName evidence="4">Transposase</fullName>
    </recommendedName>
</protein>
<accession>A0A8H9GZ42</accession>